<dbReference type="SUPFAM" id="SSF56349">
    <property type="entry name" value="DNA breaking-rejoining enzymes"/>
    <property type="match status" value="1"/>
</dbReference>
<dbReference type="KEGG" id="tmk:QGN29_09070"/>
<dbReference type="InterPro" id="IPR013762">
    <property type="entry name" value="Integrase-like_cat_sf"/>
</dbReference>
<gene>
    <name evidence="3" type="ORF">QGN29_09070</name>
</gene>
<evidence type="ECO:0000313" key="3">
    <source>
        <dbReference type="EMBL" id="WND01704.1"/>
    </source>
</evidence>
<name>A0AA52H8C8_9PROT</name>
<keyword evidence="4" id="KW-1185">Reference proteome</keyword>
<dbReference type="GO" id="GO:0003677">
    <property type="term" value="F:DNA binding"/>
    <property type="evidence" value="ECO:0007669"/>
    <property type="project" value="UniProtKB-KW"/>
</dbReference>
<protein>
    <recommendedName>
        <fullName evidence="5">Integrase</fullName>
    </recommendedName>
</protein>
<reference evidence="3" key="1">
    <citation type="submission" date="2023-04" db="EMBL/GenBank/DDBJ databases">
        <title>Complete genome sequence of Temperatibacter marinus.</title>
        <authorList>
            <person name="Rong J.-C."/>
            <person name="Yi M.-L."/>
            <person name="Zhao Q."/>
        </authorList>
    </citation>
    <scope>NUCLEOTIDE SEQUENCE</scope>
    <source>
        <strain evidence="3">NBRC 110045</strain>
    </source>
</reference>
<sequence length="133" mass="15466">MPYQANRTLGVHSKMFNMAEEWGLRPDGSNPTRHVKKYPEKKRERFLSPEELRELWQVFDTRLEERLESPSMIAAFKMLILTGSKLGEMQTLKWSYIQGNTIKPPLAPFPSQLQPQTYLKSGGKVKSTYTNYI</sequence>
<dbReference type="AlphaFoldDB" id="A0AA52H8C8"/>
<proteinExistence type="predicted"/>
<dbReference type="RefSeq" id="WP_310797533.1">
    <property type="nucleotide sequence ID" value="NZ_CP123872.1"/>
</dbReference>
<accession>A0AA52H8C8</accession>
<keyword evidence="2" id="KW-0233">DNA recombination</keyword>
<dbReference type="Gene3D" id="1.10.150.130">
    <property type="match status" value="1"/>
</dbReference>
<organism evidence="3 4">
    <name type="scientific">Temperatibacter marinus</name>
    <dbReference type="NCBI Taxonomy" id="1456591"/>
    <lineage>
        <taxon>Bacteria</taxon>
        <taxon>Pseudomonadati</taxon>
        <taxon>Pseudomonadota</taxon>
        <taxon>Alphaproteobacteria</taxon>
        <taxon>Kordiimonadales</taxon>
        <taxon>Temperatibacteraceae</taxon>
        <taxon>Temperatibacter</taxon>
    </lineage>
</organism>
<evidence type="ECO:0000256" key="1">
    <source>
        <dbReference type="ARBA" id="ARBA00023125"/>
    </source>
</evidence>
<dbReference type="Gene3D" id="1.10.443.10">
    <property type="entry name" value="Intergrase catalytic core"/>
    <property type="match status" value="1"/>
</dbReference>
<evidence type="ECO:0008006" key="5">
    <source>
        <dbReference type="Google" id="ProtNLM"/>
    </source>
</evidence>
<evidence type="ECO:0000313" key="4">
    <source>
        <dbReference type="Proteomes" id="UP001268683"/>
    </source>
</evidence>
<evidence type="ECO:0000256" key="2">
    <source>
        <dbReference type="ARBA" id="ARBA00023172"/>
    </source>
</evidence>
<keyword evidence="1" id="KW-0238">DNA-binding</keyword>
<dbReference type="GO" id="GO:0006310">
    <property type="term" value="P:DNA recombination"/>
    <property type="evidence" value="ECO:0007669"/>
    <property type="project" value="UniProtKB-KW"/>
</dbReference>
<dbReference type="EMBL" id="CP123872">
    <property type="protein sequence ID" value="WND01704.1"/>
    <property type="molecule type" value="Genomic_DNA"/>
</dbReference>
<dbReference type="GO" id="GO:0015074">
    <property type="term" value="P:DNA integration"/>
    <property type="evidence" value="ECO:0007669"/>
    <property type="project" value="InterPro"/>
</dbReference>
<dbReference type="InterPro" id="IPR011010">
    <property type="entry name" value="DNA_brk_join_enz"/>
</dbReference>
<dbReference type="Proteomes" id="UP001268683">
    <property type="component" value="Chromosome"/>
</dbReference>
<dbReference type="InterPro" id="IPR010998">
    <property type="entry name" value="Integrase_recombinase_N"/>
</dbReference>